<dbReference type="Pfam" id="PF20152">
    <property type="entry name" value="DUF6534"/>
    <property type="match status" value="1"/>
</dbReference>
<evidence type="ECO:0000256" key="1">
    <source>
        <dbReference type="SAM" id="Phobius"/>
    </source>
</evidence>
<accession>A0A9P3LHD5</accession>
<feature type="signal peptide" evidence="2">
    <location>
        <begin position="1"/>
        <end position="17"/>
    </location>
</feature>
<keyword evidence="1" id="KW-0472">Membrane</keyword>
<dbReference type="OrthoDB" id="3220866at2759"/>
<dbReference type="EMBL" id="BPQB01000036">
    <property type="protein sequence ID" value="GJE94017.1"/>
    <property type="molecule type" value="Genomic_DNA"/>
</dbReference>
<dbReference type="PANTHER" id="PTHR40465">
    <property type="entry name" value="CHROMOSOME 1, WHOLE GENOME SHOTGUN SEQUENCE"/>
    <property type="match status" value="1"/>
</dbReference>
<sequence length="275" mass="30034">MRAIILSLWFLLTITVAFEAHAVYHYAVTNFMNPSALYLCTWTLGVTMVTGVILVTTTAFIFAYKIYKLGGGMLPLVFIIPPQLVGVVGAFAIGVIILKMPAFLEFEAHFAWVWYAYFGTQAFSDCALSTVLCIMLAKRRTGFKRSDSLIQTIIQYSINTCLLTSAVSIASNATMPFNFIHIAIAQVLPPLMFNSLLALLNSRDVMRNIHCGQVISIHLSRLRGSSRLPGAAGAGMASSVDDTDIEDQRVVDISADAPKDAAITIKQSGQENKEV</sequence>
<feature type="transmembrane region" description="Helical" evidence="1">
    <location>
        <begin position="76"/>
        <end position="100"/>
    </location>
</feature>
<dbReference type="AlphaFoldDB" id="A0A9P3LHD5"/>
<dbReference type="Proteomes" id="UP000703269">
    <property type="component" value="Unassembled WGS sequence"/>
</dbReference>
<gene>
    <name evidence="4" type="ORF">PsYK624_101850</name>
</gene>
<feature type="chain" id="PRO_5040368157" description="DUF6534 domain-containing protein" evidence="2">
    <location>
        <begin position="18"/>
        <end position="275"/>
    </location>
</feature>
<feature type="transmembrane region" description="Helical" evidence="1">
    <location>
        <begin position="112"/>
        <end position="137"/>
    </location>
</feature>
<feature type="transmembrane region" description="Helical" evidence="1">
    <location>
        <begin position="35"/>
        <end position="64"/>
    </location>
</feature>
<evidence type="ECO:0000256" key="2">
    <source>
        <dbReference type="SAM" id="SignalP"/>
    </source>
</evidence>
<protein>
    <recommendedName>
        <fullName evidence="3">DUF6534 domain-containing protein</fullName>
    </recommendedName>
</protein>
<keyword evidence="1" id="KW-1133">Transmembrane helix</keyword>
<keyword evidence="2" id="KW-0732">Signal</keyword>
<name>A0A9P3LHD5_9APHY</name>
<comment type="caution">
    <text evidence="4">The sequence shown here is derived from an EMBL/GenBank/DDBJ whole genome shotgun (WGS) entry which is preliminary data.</text>
</comment>
<organism evidence="4 5">
    <name type="scientific">Phanerochaete sordida</name>
    <dbReference type="NCBI Taxonomy" id="48140"/>
    <lineage>
        <taxon>Eukaryota</taxon>
        <taxon>Fungi</taxon>
        <taxon>Dikarya</taxon>
        <taxon>Basidiomycota</taxon>
        <taxon>Agaricomycotina</taxon>
        <taxon>Agaricomycetes</taxon>
        <taxon>Polyporales</taxon>
        <taxon>Phanerochaetaceae</taxon>
        <taxon>Phanerochaete</taxon>
    </lineage>
</organism>
<feature type="domain" description="DUF6534" evidence="3">
    <location>
        <begin position="122"/>
        <end position="204"/>
    </location>
</feature>
<dbReference type="InterPro" id="IPR045339">
    <property type="entry name" value="DUF6534"/>
</dbReference>
<reference evidence="4 5" key="1">
    <citation type="submission" date="2021-08" db="EMBL/GenBank/DDBJ databases">
        <title>Draft Genome Sequence of Phanerochaete sordida strain YK-624.</title>
        <authorList>
            <person name="Mori T."/>
            <person name="Dohra H."/>
            <person name="Suzuki T."/>
            <person name="Kawagishi H."/>
            <person name="Hirai H."/>
        </authorList>
    </citation>
    <scope>NUCLEOTIDE SEQUENCE [LARGE SCALE GENOMIC DNA]</scope>
    <source>
        <strain evidence="4 5">YK-624</strain>
    </source>
</reference>
<dbReference type="PANTHER" id="PTHR40465:SF1">
    <property type="entry name" value="DUF6534 DOMAIN-CONTAINING PROTEIN"/>
    <property type="match status" value="1"/>
</dbReference>
<keyword evidence="1" id="KW-0812">Transmembrane</keyword>
<keyword evidence="5" id="KW-1185">Reference proteome</keyword>
<evidence type="ECO:0000313" key="4">
    <source>
        <dbReference type="EMBL" id="GJE94017.1"/>
    </source>
</evidence>
<feature type="transmembrane region" description="Helical" evidence="1">
    <location>
        <begin position="149"/>
        <end position="173"/>
    </location>
</feature>
<evidence type="ECO:0000313" key="5">
    <source>
        <dbReference type="Proteomes" id="UP000703269"/>
    </source>
</evidence>
<proteinExistence type="predicted"/>
<evidence type="ECO:0000259" key="3">
    <source>
        <dbReference type="Pfam" id="PF20152"/>
    </source>
</evidence>
<feature type="transmembrane region" description="Helical" evidence="1">
    <location>
        <begin position="179"/>
        <end position="200"/>
    </location>
</feature>